<evidence type="ECO:0000256" key="4">
    <source>
        <dbReference type="SAM" id="Coils"/>
    </source>
</evidence>
<evidence type="ECO:0000259" key="6">
    <source>
        <dbReference type="PROSITE" id="PS50600"/>
    </source>
</evidence>
<sequence>MTKVPKLDFFNKFKHTNFFETEDRLKIGILYFITSFLTGSEASKTTIPKLYFDLVESGQYVNFLWGNECFRLTLKACSRRLGKNPTSFKFSQFHIALQVWFYECCHPFDNSVAIRVSNVTPRILNWKTSNESIFFDELKNTIFRTHGNQHKFRNIVLTEEELNAMDQINLHQSSSQHETENQATSERHDVDFDEKYVELKKEIAEVRMELKELKDNVDKHMTDMKAYVDNSTKLIIEEIRSSRGQPSQATHQQDDALQHVEESEKAPMDQPSVSMREYVHTSNTDDQAQKSNDQTIGVVFNAYIPGSSNSKPPTLDDYPDFTMTQIVALDPILNDNRTPDVQPRNRNPGKYDTSPYIRLSEGESSSRRVPILFRIKHPFESHNGFEVATELIDEFNKWVFKDVSSRRGRKSAYSKLKDSFEPQMDFGVVKVAEKDFFNIMVKPGRPWEDGHVNTIMYYLRKKAKYSPIPLSYSTVDCWFMTWVDNIEKQWRESNCDMRSISPDHDVGQCIRGFKLLANIPWDNVDNVIIPVNISEKFHWFLVVFRIKLRCLHVYDSMKGGVVHTKKVNEAVGKLATMIPLFLTSTGFYGKRLDLYANKLPKYVHKSQSDPLDIKHMMHAPQQEDISNDCGLYTCLFAEYISNDVFDMRSIDIDAKYHRQRYATILWHYGKTKNEDGAISESEVTGTVASKFGGPRIAKEHVPDTTNYPTPRQRTRN</sequence>
<comment type="caution">
    <text evidence="7">The sequence shown here is derived from an EMBL/GenBank/DDBJ whole genome shotgun (WGS) entry which is preliminary data.</text>
</comment>
<feature type="region of interest" description="Disordered" evidence="5">
    <location>
        <begin position="695"/>
        <end position="716"/>
    </location>
</feature>
<feature type="compositionally biased region" description="Polar residues" evidence="5">
    <location>
        <begin position="703"/>
        <end position="716"/>
    </location>
</feature>
<feature type="coiled-coil region" evidence="4">
    <location>
        <begin position="196"/>
        <end position="230"/>
    </location>
</feature>
<dbReference type="PANTHER" id="PTHR48302">
    <property type="entry name" value="ULP1 PROTEASE FAMILY, C-TERMINAL CATALYTIC DOMAIN CONTAINING PROTEIN"/>
    <property type="match status" value="1"/>
</dbReference>
<feature type="compositionally biased region" description="Basic and acidic residues" evidence="5">
    <location>
        <begin position="252"/>
        <end position="267"/>
    </location>
</feature>
<evidence type="ECO:0000256" key="5">
    <source>
        <dbReference type="SAM" id="MobiDB-lite"/>
    </source>
</evidence>
<keyword evidence="3" id="KW-0378">Hydrolase</keyword>
<dbReference type="Proteomes" id="UP000826656">
    <property type="component" value="Unassembled WGS sequence"/>
</dbReference>
<evidence type="ECO:0000313" key="8">
    <source>
        <dbReference type="Proteomes" id="UP000826656"/>
    </source>
</evidence>
<keyword evidence="8" id="KW-1185">Reference proteome</keyword>
<gene>
    <name evidence="7" type="ORF">KY290_025651</name>
</gene>
<dbReference type="InterPro" id="IPR015410">
    <property type="entry name" value="DUF1985"/>
</dbReference>
<keyword evidence="2" id="KW-0645">Protease</keyword>
<dbReference type="InterPro" id="IPR038765">
    <property type="entry name" value="Papain-like_cys_pep_sf"/>
</dbReference>
<dbReference type="Pfam" id="PF02902">
    <property type="entry name" value="Peptidase_C48"/>
    <property type="match status" value="1"/>
</dbReference>
<evidence type="ECO:0000256" key="1">
    <source>
        <dbReference type="ARBA" id="ARBA00005234"/>
    </source>
</evidence>
<dbReference type="SUPFAM" id="SSF54001">
    <property type="entry name" value="Cysteine proteinases"/>
    <property type="match status" value="1"/>
</dbReference>
<dbReference type="PANTHER" id="PTHR48302:SF2">
    <property type="entry name" value="DUF1985 DOMAIN-CONTAINING PROTEIN"/>
    <property type="match status" value="1"/>
</dbReference>
<organism evidence="7 8">
    <name type="scientific">Solanum tuberosum</name>
    <name type="common">Potato</name>
    <dbReference type="NCBI Taxonomy" id="4113"/>
    <lineage>
        <taxon>Eukaryota</taxon>
        <taxon>Viridiplantae</taxon>
        <taxon>Streptophyta</taxon>
        <taxon>Embryophyta</taxon>
        <taxon>Tracheophyta</taxon>
        <taxon>Spermatophyta</taxon>
        <taxon>Magnoliopsida</taxon>
        <taxon>eudicotyledons</taxon>
        <taxon>Gunneridae</taxon>
        <taxon>Pentapetalae</taxon>
        <taxon>asterids</taxon>
        <taxon>lamiids</taxon>
        <taxon>Solanales</taxon>
        <taxon>Solanaceae</taxon>
        <taxon>Solanoideae</taxon>
        <taxon>Solaneae</taxon>
        <taxon>Solanum</taxon>
    </lineage>
</organism>
<comment type="similarity">
    <text evidence="1">Belongs to the peptidase C48 family.</text>
</comment>
<feature type="compositionally biased region" description="Polar residues" evidence="5">
    <location>
        <begin position="280"/>
        <end position="293"/>
    </location>
</feature>
<feature type="compositionally biased region" description="Polar residues" evidence="5">
    <location>
        <begin position="242"/>
        <end position="251"/>
    </location>
</feature>
<feature type="region of interest" description="Disordered" evidence="5">
    <location>
        <begin position="241"/>
        <end position="293"/>
    </location>
</feature>
<evidence type="ECO:0000256" key="3">
    <source>
        <dbReference type="ARBA" id="ARBA00022801"/>
    </source>
</evidence>
<name>A0ABQ7UU61_SOLTU</name>
<protein>
    <recommendedName>
        <fullName evidence="6">Ubiquitin-like protease family profile domain-containing protein</fullName>
    </recommendedName>
</protein>
<accession>A0ABQ7UU61</accession>
<evidence type="ECO:0000256" key="2">
    <source>
        <dbReference type="ARBA" id="ARBA00022670"/>
    </source>
</evidence>
<proteinExistence type="inferred from homology"/>
<evidence type="ECO:0000313" key="7">
    <source>
        <dbReference type="EMBL" id="KAH0755381.1"/>
    </source>
</evidence>
<reference evidence="7 8" key="1">
    <citation type="journal article" date="2021" name="bioRxiv">
        <title>Chromosome-scale and haplotype-resolved genome assembly of a tetraploid potato cultivar.</title>
        <authorList>
            <person name="Sun H."/>
            <person name="Jiao W.-B."/>
            <person name="Krause K."/>
            <person name="Campoy J.A."/>
            <person name="Goel M."/>
            <person name="Folz-Donahue K."/>
            <person name="Kukat C."/>
            <person name="Huettel B."/>
            <person name="Schneeberger K."/>
        </authorList>
    </citation>
    <scope>NUCLEOTIDE SEQUENCE [LARGE SCALE GENOMIC DNA]</scope>
    <source>
        <strain evidence="7">SolTubOtavaFocal</strain>
        <tissue evidence="7">Leaves</tissue>
    </source>
</reference>
<dbReference type="Pfam" id="PF09331">
    <property type="entry name" value="DUF1985"/>
    <property type="match status" value="1"/>
</dbReference>
<dbReference type="Gene3D" id="3.40.395.10">
    <property type="entry name" value="Adenoviral Proteinase, Chain A"/>
    <property type="match status" value="1"/>
</dbReference>
<dbReference type="PROSITE" id="PS50600">
    <property type="entry name" value="ULP_PROTEASE"/>
    <property type="match status" value="1"/>
</dbReference>
<feature type="region of interest" description="Disordered" evidence="5">
    <location>
        <begin position="334"/>
        <end position="357"/>
    </location>
</feature>
<feature type="domain" description="Ubiquitin-like protease family profile" evidence="6">
    <location>
        <begin position="429"/>
        <end position="640"/>
    </location>
</feature>
<dbReference type="EMBL" id="JAIVGD010000018">
    <property type="protein sequence ID" value="KAH0755381.1"/>
    <property type="molecule type" value="Genomic_DNA"/>
</dbReference>
<keyword evidence="4" id="KW-0175">Coiled coil</keyword>
<dbReference type="InterPro" id="IPR003653">
    <property type="entry name" value="Peptidase_C48_C"/>
</dbReference>